<name>A0A1L5BML2_SPHIB</name>
<dbReference type="KEGG" id="sinb:SIDU_06005"/>
<evidence type="ECO:0000313" key="1">
    <source>
        <dbReference type="EMBL" id="APL94093.1"/>
    </source>
</evidence>
<organism evidence="1 2">
    <name type="scientific">Sphingobium indicum (strain DSM 16412 / CCM 7286 / MTCC 6364 / B90A)</name>
    <dbReference type="NCBI Taxonomy" id="861109"/>
    <lineage>
        <taxon>Bacteria</taxon>
        <taxon>Pseudomonadati</taxon>
        <taxon>Pseudomonadota</taxon>
        <taxon>Alphaproteobacteria</taxon>
        <taxon>Sphingomonadales</taxon>
        <taxon>Sphingomonadaceae</taxon>
        <taxon>Sphingobium</taxon>
    </lineage>
</organism>
<reference evidence="1 2" key="1">
    <citation type="journal article" date="2012" name="J. Bacteriol.">
        <title>Genome sequence of Sphingobium indicum B90A, a hexachlorocyclohexane-degrading bacterium.</title>
        <authorList>
            <person name="Anand S."/>
            <person name="Sangwan N."/>
            <person name="Lata P."/>
            <person name="Kaur J."/>
            <person name="Dua A."/>
            <person name="Singh A.K."/>
            <person name="Verma M."/>
            <person name="Kaur J."/>
            <person name="Khurana J.P."/>
            <person name="Khurana P."/>
            <person name="Mathur S."/>
            <person name="Lal R."/>
        </authorList>
    </citation>
    <scope>NUCLEOTIDE SEQUENCE [LARGE SCALE GENOMIC DNA]</scope>
    <source>
        <strain evidence="2">DSM 16412 / CCM 7286 / MTCC 6364 / B90A</strain>
    </source>
</reference>
<accession>A0A1L5BML2</accession>
<evidence type="ECO:0008006" key="3">
    <source>
        <dbReference type="Google" id="ProtNLM"/>
    </source>
</evidence>
<dbReference type="AlphaFoldDB" id="A0A1L5BML2"/>
<proteinExistence type="predicted"/>
<dbReference type="Proteomes" id="UP000004550">
    <property type="component" value="Chromosome"/>
</dbReference>
<protein>
    <recommendedName>
        <fullName evidence="3">Peptidase</fullName>
    </recommendedName>
</protein>
<gene>
    <name evidence="1" type="ORF">SIDU_06005</name>
</gene>
<sequence>MPEAYELTAPDGMAIDQDLLAEATPVFKELGLSNDQANTILPVAKSLMDKTRDATVQGMIDAGNQQRKAWLDEAKADAEIGGNNWDGSLHNAAKALDALGHPEGSPFRQALNETGFGNHPEFIRIFAGLGARIGEDGDFVRADAGAKVDVPLEKRLYPND</sequence>
<evidence type="ECO:0000313" key="2">
    <source>
        <dbReference type="Proteomes" id="UP000004550"/>
    </source>
</evidence>
<dbReference type="EMBL" id="CP013070">
    <property type="protein sequence ID" value="APL94093.1"/>
    <property type="molecule type" value="Genomic_DNA"/>
</dbReference>
<dbReference type="RefSeq" id="WP_007685903.1">
    <property type="nucleotide sequence ID" value="NZ_CP013070.1"/>
</dbReference>